<proteinExistence type="predicted"/>
<organism evidence="2 3">
    <name type="scientific">Brevibacterium samyangense</name>
    <dbReference type="NCBI Taxonomy" id="366888"/>
    <lineage>
        <taxon>Bacteria</taxon>
        <taxon>Bacillati</taxon>
        <taxon>Actinomycetota</taxon>
        <taxon>Actinomycetes</taxon>
        <taxon>Micrococcales</taxon>
        <taxon>Brevibacteriaceae</taxon>
        <taxon>Brevibacterium</taxon>
    </lineage>
</organism>
<keyword evidence="3" id="KW-1185">Reference proteome</keyword>
<feature type="region of interest" description="Disordered" evidence="1">
    <location>
        <begin position="71"/>
        <end position="92"/>
    </location>
</feature>
<protein>
    <recommendedName>
        <fullName evidence="4">Transposase</fullName>
    </recommendedName>
</protein>
<name>A0ABP5ETW1_9MICO</name>
<evidence type="ECO:0000313" key="2">
    <source>
        <dbReference type="EMBL" id="GAA2003711.1"/>
    </source>
</evidence>
<sequence>MLPGGPVPVDAGAVKRRVGKNGTVNHRAVRYWVDFYRAFEQVLVTVTEDRTIIADLEGTVIREYPRPAPGVEYMGRRRSSTDHHGPGPRLVPARGVTDVLIQEVSPMS</sequence>
<comment type="caution">
    <text evidence="2">The sequence shown here is derived from an EMBL/GenBank/DDBJ whole genome shotgun (WGS) entry which is preliminary data.</text>
</comment>
<evidence type="ECO:0008006" key="4">
    <source>
        <dbReference type="Google" id="ProtNLM"/>
    </source>
</evidence>
<dbReference type="EMBL" id="BAAANO010000010">
    <property type="protein sequence ID" value="GAA2003711.1"/>
    <property type="molecule type" value="Genomic_DNA"/>
</dbReference>
<dbReference type="Proteomes" id="UP001500755">
    <property type="component" value="Unassembled WGS sequence"/>
</dbReference>
<evidence type="ECO:0000313" key="3">
    <source>
        <dbReference type="Proteomes" id="UP001500755"/>
    </source>
</evidence>
<accession>A0ABP5ETW1</accession>
<evidence type="ECO:0000256" key="1">
    <source>
        <dbReference type="SAM" id="MobiDB-lite"/>
    </source>
</evidence>
<reference evidence="3" key="1">
    <citation type="journal article" date="2019" name="Int. J. Syst. Evol. Microbiol.">
        <title>The Global Catalogue of Microorganisms (GCM) 10K type strain sequencing project: providing services to taxonomists for standard genome sequencing and annotation.</title>
        <authorList>
            <consortium name="The Broad Institute Genomics Platform"/>
            <consortium name="The Broad Institute Genome Sequencing Center for Infectious Disease"/>
            <person name="Wu L."/>
            <person name="Ma J."/>
        </authorList>
    </citation>
    <scope>NUCLEOTIDE SEQUENCE [LARGE SCALE GENOMIC DNA]</scope>
    <source>
        <strain evidence="3">JCM 14546</strain>
    </source>
</reference>
<gene>
    <name evidence="2" type="ORF">GCM10009755_11000</name>
</gene>